<dbReference type="Pfam" id="PF14111">
    <property type="entry name" value="DUF4283"/>
    <property type="match status" value="1"/>
</dbReference>
<dbReference type="EMBL" id="LXQA010025923">
    <property type="protein sequence ID" value="MCH93853.1"/>
    <property type="molecule type" value="Genomic_DNA"/>
</dbReference>
<evidence type="ECO:0000259" key="1">
    <source>
        <dbReference type="Pfam" id="PF14111"/>
    </source>
</evidence>
<evidence type="ECO:0000259" key="2">
    <source>
        <dbReference type="Pfam" id="PF14392"/>
    </source>
</evidence>
<feature type="non-terminal residue" evidence="3">
    <location>
        <position position="300"/>
    </location>
</feature>
<dbReference type="PANTHER" id="PTHR31286">
    <property type="entry name" value="GLYCINE-RICH CELL WALL STRUCTURAL PROTEIN 1.8-LIKE"/>
    <property type="match status" value="1"/>
</dbReference>
<dbReference type="InterPro" id="IPR025836">
    <property type="entry name" value="Zn_knuckle_CX2CX4HX4C"/>
</dbReference>
<dbReference type="InterPro" id="IPR040256">
    <property type="entry name" value="At4g02000-like"/>
</dbReference>
<reference evidence="3 4" key="1">
    <citation type="journal article" date="2018" name="Front. Plant Sci.">
        <title>Red Clover (Trifolium pratense) and Zigzag Clover (T. medium) - A Picture of Genomic Similarities and Differences.</title>
        <authorList>
            <person name="Dluhosova J."/>
            <person name="Istvanek J."/>
            <person name="Nedelnik J."/>
            <person name="Repkova J."/>
        </authorList>
    </citation>
    <scope>NUCLEOTIDE SEQUENCE [LARGE SCALE GENOMIC DNA]</scope>
    <source>
        <strain evidence="4">cv. 10/8</strain>
        <tissue evidence="3">Leaf</tissue>
    </source>
</reference>
<dbReference type="AlphaFoldDB" id="A0A392N2P5"/>
<accession>A0A392N2P5</accession>
<evidence type="ECO:0000313" key="3">
    <source>
        <dbReference type="EMBL" id="MCH93853.1"/>
    </source>
</evidence>
<name>A0A392N2P5_9FABA</name>
<feature type="domain" description="Zinc knuckle CX2CX4HX4C" evidence="2">
    <location>
        <begin position="184"/>
        <end position="232"/>
    </location>
</feature>
<proteinExistence type="predicted"/>
<organism evidence="3 4">
    <name type="scientific">Trifolium medium</name>
    <dbReference type="NCBI Taxonomy" id="97028"/>
    <lineage>
        <taxon>Eukaryota</taxon>
        <taxon>Viridiplantae</taxon>
        <taxon>Streptophyta</taxon>
        <taxon>Embryophyta</taxon>
        <taxon>Tracheophyta</taxon>
        <taxon>Spermatophyta</taxon>
        <taxon>Magnoliopsida</taxon>
        <taxon>eudicotyledons</taxon>
        <taxon>Gunneridae</taxon>
        <taxon>Pentapetalae</taxon>
        <taxon>rosids</taxon>
        <taxon>fabids</taxon>
        <taxon>Fabales</taxon>
        <taxon>Fabaceae</taxon>
        <taxon>Papilionoideae</taxon>
        <taxon>50 kb inversion clade</taxon>
        <taxon>NPAAA clade</taxon>
        <taxon>Hologalegina</taxon>
        <taxon>IRL clade</taxon>
        <taxon>Trifolieae</taxon>
        <taxon>Trifolium</taxon>
    </lineage>
</organism>
<dbReference type="PANTHER" id="PTHR31286:SF153">
    <property type="entry name" value="DUF4283 DOMAIN PROTEIN"/>
    <property type="match status" value="1"/>
</dbReference>
<dbReference type="InterPro" id="IPR025558">
    <property type="entry name" value="DUF4283"/>
</dbReference>
<evidence type="ECO:0000313" key="4">
    <source>
        <dbReference type="Proteomes" id="UP000265520"/>
    </source>
</evidence>
<comment type="caution">
    <text evidence="3">The sequence shown here is derived from an EMBL/GenBank/DDBJ whole genome shotgun (WGS) entry which is preliminary data.</text>
</comment>
<dbReference type="Proteomes" id="UP000265520">
    <property type="component" value="Unassembled WGS sequence"/>
</dbReference>
<keyword evidence="4" id="KW-1185">Reference proteome</keyword>
<dbReference type="Pfam" id="PF14392">
    <property type="entry name" value="zf-CCHC_4"/>
    <property type="match status" value="1"/>
</dbReference>
<sequence>MADHSNSNDTHQRLSLNVEQLNINDEEDELELEIDDANVQAQRQQQFCLVGRFLTNMPIRVKTMMSKMGDIWQPGKGMDIEEAYPGLFIFKFFHQLDVQHILKQGPWSFDNHTLVLNTLSDEEDPREVPLFNVPFWIQVHNLPAGFMSQKTGKNIGDYIGEFLEYDEKNDSLSWRKYMRIRVLVDVCIPLKKQKKIKKQGGDSKMVQFKYERLGTFCYVCGILGHSDLKCPKLFDMADSEIKREWSPELRTDMGRKQGGESRWLWQGGDPDWVAPNPVMTSKVLNCGCGRGCGNGCGCCE</sequence>
<feature type="domain" description="DUF4283" evidence="1">
    <location>
        <begin position="44"/>
        <end position="126"/>
    </location>
</feature>
<protein>
    <submittedName>
        <fullName evidence="3">DUF4283 domain protein</fullName>
    </submittedName>
</protein>